<evidence type="ECO:0000313" key="5">
    <source>
        <dbReference type="Proteomes" id="UP001453229"/>
    </source>
</evidence>
<dbReference type="InterPro" id="IPR011611">
    <property type="entry name" value="PfkB_dom"/>
</dbReference>
<evidence type="ECO:0000313" key="4">
    <source>
        <dbReference type="EMBL" id="XAD54302.1"/>
    </source>
</evidence>
<evidence type="ECO:0000256" key="1">
    <source>
        <dbReference type="ARBA" id="ARBA00022679"/>
    </source>
</evidence>
<name>A0ABZ3CT18_9GAMM</name>
<reference evidence="4 5" key="1">
    <citation type="submission" date="2024-04" db="EMBL/GenBank/DDBJ databases">
        <title>Salinicola lusitanus LLJ914,a marine bacterium isolated from the Okinawa Trough.</title>
        <authorList>
            <person name="Li J."/>
        </authorList>
    </citation>
    <scope>NUCLEOTIDE SEQUENCE [LARGE SCALE GENOMIC DNA]</scope>
    <source>
        <strain evidence="4 5">LLJ914</strain>
    </source>
</reference>
<dbReference type="Proteomes" id="UP001453229">
    <property type="component" value="Chromosome"/>
</dbReference>
<dbReference type="Gene3D" id="3.40.1190.20">
    <property type="match status" value="1"/>
</dbReference>
<dbReference type="EMBL" id="CP151919">
    <property type="protein sequence ID" value="XAD54302.1"/>
    <property type="molecule type" value="Genomic_DNA"/>
</dbReference>
<organism evidence="4 5">
    <name type="scientific">Salinicola lusitanus</name>
    <dbReference type="NCBI Taxonomy" id="1949085"/>
    <lineage>
        <taxon>Bacteria</taxon>
        <taxon>Pseudomonadati</taxon>
        <taxon>Pseudomonadota</taxon>
        <taxon>Gammaproteobacteria</taxon>
        <taxon>Oceanospirillales</taxon>
        <taxon>Halomonadaceae</taxon>
        <taxon>Salinicola</taxon>
    </lineage>
</organism>
<accession>A0ABZ3CT18</accession>
<dbReference type="Pfam" id="PF00294">
    <property type="entry name" value="PfkB"/>
    <property type="match status" value="1"/>
</dbReference>
<evidence type="ECO:0000259" key="3">
    <source>
        <dbReference type="Pfam" id="PF00294"/>
    </source>
</evidence>
<keyword evidence="1" id="KW-0808">Transferase</keyword>
<keyword evidence="2 4" id="KW-0418">Kinase</keyword>
<proteinExistence type="predicted"/>
<dbReference type="GO" id="GO:0016301">
    <property type="term" value="F:kinase activity"/>
    <property type="evidence" value="ECO:0007669"/>
    <property type="project" value="UniProtKB-KW"/>
</dbReference>
<sequence length="318" mass="33222">MTGLPHSPVPAKLWHTGQAIVDIVMSIEALPPPGGDVIAQSANHEVGGGFNVMAAARRYGMPVIYAGEHGTGPMGSRVREALVKEGIVLAREPNPAGDSGFCIALTDAAGERTFVSHIGVEGQVGAERLGALPVADNDWIYISGYSLAYPGKASALLDWLETLAATCAVVFDPGPLLARIDHRQLARLLPRIAIWSSNASETRTFAGRDELESGIAVIASRLNRSAAVVVRDGPRGCWLHHDGETRAIEGFASQAIDTNGAGDAHTGVMIAALAEGTSLPTACARANAAAAIAVSRRGPATAPDREELENYLEANLAR</sequence>
<dbReference type="RefSeq" id="WP_342595040.1">
    <property type="nucleotide sequence ID" value="NZ_CP151919.1"/>
</dbReference>
<dbReference type="InterPro" id="IPR029056">
    <property type="entry name" value="Ribokinase-like"/>
</dbReference>
<dbReference type="PANTHER" id="PTHR10584">
    <property type="entry name" value="SUGAR KINASE"/>
    <property type="match status" value="1"/>
</dbReference>
<dbReference type="SUPFAM" id="SSF53613">
    <property type="entry name" value="Ribokinase-like"/>
    <property type="match status" value="1"/>
</dbReference>
<protein>
    <submittedName>
        <fullName evidence="4">PfkB family carbohydrate kinase</fullName>
    </submittedName>
</protein>
<gene>
    <name evidence="4" type="ORF">AAGT95_21185</name>
</gene>
<feature type="domain" description="Carbohydrate kinase PfkB" evidence="3">
    <location>
        <begin position="17"/>
        <end position="301"/>
    </location>
</feature>
<evidence type="ECO:0000256" key="2">
    <source>
        <dbReference type="ARBA" id="ARBA00022777"/>
    </source>
</evidence>
<keyword evidence="5" id="KW-1185">Reference proteome</keyword>
<dbReference type="PANTHER" id="PTHR10584:SF166">
    <property type="entry name" value="RIBOKINASE"/>
    <property type="match status" value="1"/>
</dbReference>